<evidence type="ECO:0000256" key="1">
    <source>
        <dbReference type="SAM" id="MobiDB-lite"/>
    </source>
</evidence>
<feature type="signal peptide" evidence="2">
    <location>
        <begin position="1"/>
        <end position="26"/>
    </location>
</feature>
<accession>A0A2U3Q8Q2</accession>
<sequence length="208" mass="20000">MSVIRIALRMAAAAALAATLQAAASAAVYPPQRQLPATVISDFKASPASLLQQYPTGGPQLISRVRDLGASDPTTLPGLIALLKDPATTKDQMRAIVGGLAQVARMAAQSDAAFANEIQTAIAGTGNPDVIAAYQAATGDVAIAATGGGAGGGGTGAGGPTGTGGFAFGGNGGGASSFGGLHYATSGSGTGSGSVGGTTVNQSTSPRR</sequence>
<protein>
    <submittedName>
        <fullName evidence="3">Uncharacterized protein</fullName>
    </submittedName>
</protein>
<feature type="compositionally biased region" description="Low complexity" evidence="1">
    <location>
        <begin position="197"/>
        <end position="208"/>
    </location>
</feature>
<feature type="chain" id="PRO_5015427609" evidence="2">
    <location>
        <begin position="27"/>
        <end position="208"/>
    </location>
</feature>
<evidence type="ECO:0000256" key="2">
    <source>
        <dbReference type="SAM" id="SignalP"/>
    </source>
</evidence>
<keyword evidence="2" id="KW-0732">Signal</keyword>
<gene>
    <name evidence="3" type="ORF">BRAD3257_6868</name>
</gene>
<dbReference type="RefSeq" id="WP_122405038.1">
    <property type="nucleotide sequence ID" value="NZ_LS398110.1"/>
</dbReference>
<dbReference type="EMBL" id="LS398110">
    <property type="protein sequence ID" value="SPP97736.1"/>
    <property type="molecule type" value="Genomic_DNA"/>
</dbReference>
<name>A0A2U3Q8Q2_9BRAD</name>
<dbReference type="KEGG" id="bvz:BRAD3257_6868"/>
<dbReference type="Proteomes" id="UP000246085">
    <property type="component" value="Chromosome BRAD3257"/>
</dbReference>
<reference evidence="3 4" key="1">
    <citation type="submission" date="2018-03" db="EMBL/GenBank/DDBJ databases">
        <authorList>
            <person name="Gully D."/>
        </authorList>
    </citation>
    <scope>NUCLEOTIDE SEQUENCE [LARGE SCALE GENOMIC DNA]</scope>
    <source>
        <strain evidence="3">ORS3257</strain>
    </source>
</reference>
<evidence type="ECO:0000313" key="3">
    <source>
        <dbReference type="EMBL" id="SPP97736.1"/>
    </source>
</evidence>
<feature type="region of interest" description="Disordered" evidence="1">
    <location>
        <begin position="182"/>
        <end position="208"/>
    </location>
</feature>
<organism evidence="3 4">
    <name type="scientific">Bradyrhizobium vignae</name>
    <dbReference type="NCBI Taxonomy" id="1549949"/>
    <lineage>
        <taxon>Bacteria</taxon>
        <taxon>Pseudomonadati</taxon>
        <taxon>Pseudomonadota</taxon>
        <taxon>Alphaproteobacteria</taxon>
        <taxon>Hyphomicrobiales</taxon>
        <taxon>Nitrobacteraceae</taxon>
        <taxon>Bradyrhizobium</taxon>
    </lineage>
</organism>
<proteinExistence type="predicted"/>
<evidence type="ECO:0000313" key="4">
    <source>
        <dbReference type="Proteomes" id="UP000246085"/>
    </source>
</evidence>
<dbReference type="AlphaFoldDB" id="A0A2U3Q8Q2"/>